<feature type="region of interest" description="Disordered" evidence="1">
    <location>
        <begin position="1"/>
        <end position="28"/>
    </location>
</feature>
<dbReference type="PANTHER" id="PTHR37946:SF1">
    <property type="entry name" value="SLL1969 PROTEIN"/>
    <property type="match status" value="1"/>
</dbReference>
<evidence type="ECO:0000256" key="1">
    <source>
        <dbReference type="SAM" id="MobiDB-lite"/>
    </source>
</evidence>
<dbReference type="Gene3D" id="3.40.50.1820">
    <property type="entry name" value="alpha/beta hydrolase"/>
    <property type="match status" value="1"/>
</dbReference>
<evidence type="ECO:0000313" key="4">
    <source>
        <dbReference type="EMBL" id="NLF53505.1"/>
    </source>
</evidence>
<name>A0A7X7LUC1_9RHOO</name>
<accession>A0A7X7LUC1</accession>
<dbReference type="InterPro" id="IPR055803">
    <property type="entry name" value="DUF7379"/>
</dbReference>
<organism evidence="4 5">
    <name type="scientific">Thauera phenolivorans</name>
    <dbReference type="NCBI Taxonomy" id="1792543"/>
    <lineage>
        <taxon>Bacteria</taxon>
        <taxon>Pseudomonadati</taxon>
        <taxon>Pseudomonadota</taxon>
        <taxon>Betaproteobacteria</taxon>
        <taxon>Rhodocyclales</taxon>
        <taxon>Zoogloeaceae</taxon>
        <taxon>Thauera</taxon>
    </lineage>
</organism>
<dbReference type="GO" id="GO:0006629">
    <property type="term" value="P:lipid metabolic process"/>
    <property type="evidence" value="ECO:0007669"/>
    <property type="project" value="InterPro"/>
</dbReference>
<dbReference type="Proteomes" id="UP000536534">
    <property type="component" value="Unassembled WGS sequence"/>
</dbReference>
<dbReference type="SUPFAM" id="SSF53474">
    <property type="entry name" value="alpha/beta-Hydrolases"/>
    <property type="match status" value="2"/>
</dbReference>
<evidence type="ECO:0000259" key="3">
    <source>
        <dbReference type="Pfam" id="PF24096"/>
    </source>
</evidence>
<dbReference type="InterPro" id="IPR024983">
    <property type="entry name" value="CHAT_dom"/>
</dbReference>
<dbReference type="PANTHER" id="PTHR37946">
    <property type="entry name" value="SLL1969 PROTEIN"/>
    <property type="match status" value="1"/>
</dbReference>
<dbReference type="GO" id="GO:0008374">
    <property type="term" value="F:O-acyltransferase activity"/>
    <property type="evidence" value="ECO:0007669"/>
    <property type="project" value="InterPro"/>
</dbReference>
<dbReference type="InterPro" id="IPR046880">
    <property type="entry name" value="TPR-S"/>
</dbReference>
<dbReference type="Pfam" id="PF02450">
    <property type="entry name" value="LCAT"/>
    <property type="match status" value="1"/>
</dbReference>
<feature type="domain" description="CHAT" evidence="2">
    <location>
        <begin position="1203"/>
        <end position="1494"/>
    </location>
</feature>
<sequence>MATRSYRIRGELERSTQAPDFPTAAGTGVRIAHRRRLRPGRARDGVTGEHEVAADEVVRIELDNGFVLWSRADAMVREHGRRSLARDGGEAWEFDALRPSAAGRAEADERGLLGLGIRLLDFFGVSLEEAAAKNLAKWFEEKQLAPHKPGLYRCRLDGDFALSPLAADAALPADKPLLIFLHGTASSCEGSFGKLWSADNRAGREARGRLHGDYETRAFAFEHRSLSESPIANALALVQRLPAGAELHLVSHSRGGLVGELLCLGQCERVLELLDELTLKTLFAADRTIAEQLGLFPLAPEDETARDAAYDGDRAALAELLELLVARRLRVTRFVRVACPARGTTLASGRLDRWLSMLGFLADKAAGLDLFADGLDFLLAVVKERTDPRTLPGLEAMMPGSALTRLLHHPELFSTADLSAIAGDVEGGSLWQKLKLLVADWFYGAEHDLVVNTGSMSGGLRRPDKGARFRADKGEAVDHFSYFRNERSVGWLLAGLVRADHEDGGFLPIGEASHAPPRWREAVERSQRSAAPRPLAVLLPGAMGSALHAAGKAVWLDYRALLRGGLGEIAIDAPEVAVGRPLDEFYGPLLEFLAHSHHVEVFPYDWRRSVREAAAKLAEALEQWLPQAERTGQAVHLVAHSMGGLVARAMIADGGRGAAVWQRIAALPGSRLLMLGTPNHGSWEALRWLTGLNPAQARLALLDFSRSASEIVDLVRAYPGLLELLPFADDAPDFADPARWQLIRDATQARWQPADAGALRDAHDTWSLLRAAAPDPDRMCCVAGSQPATVVGYQLADYDETSWLSGRKRLDFVASGAGDGTVSWASGRLERVGTWYVEDTAHDALCVQQRAFPAYLELLQLGTTSRLPATPPPRLRAGGEAAESFLLPPLPPADHLPAEGDLHSLGFGGGIAARALDQRPPVPMIEVRIRHGDLSYARHPVLVGHYLGDTIVSAERTLDRQLDGALSRRLQLGIYPGRLDTNALFFNRRRDTPPGGAIVVGLGQVGELSPGLLESGVRAALLDYALQVSQWPNARFGPAGSPRRASVSCLLVGTGAGALTVRDSLEAILRAALATNARLVASELDRRVSLDRIEFIEVFADVALGAAEALSTILGNEEIAASVRWPAGVVESGRAGRARVRFDEAPEWWHRLEIIEEKGQRNALRFIFPTDRARAEETLASGQLALAEAFIRAASRSARANPEAARTLYEMLLPLRLKEAARLQGDLVLLVDDRSARYPWELLEDRWNDNGRPPAVNAGLVRQLKTASFRPQPAHAVGTSALVVGNPDLGGWDRFDDLPGARSEAHKVAALLAERDWQVRDCIDEPAEAVIENLHRDAWRILHLAGHGEHDYPLPAPAARPGGATDEKPTQLVSGMIIGRDTFLTPGDIEQMRWVPELVFINCCHLGKSQSAGDSDRGALAANLGMQFIRMGVRAVVAAGWAVDDGAALAFAEAFYRRMLDGEPFGEAVRAAREDIWLRFPGVNTWGAYQCYGDPAFSLVRNRAPTVRRHRPWRAPVELVVELDNLAQGLKASSEAAAGRDEATAERIAGLLERIPEAQRAQWLARADVAAALGFAWGEARFWESAIEQLENALRASKGNCPVRAIEQLANFRVRWAAEQWRARRERGTRESAAEAAAREALMQLGIADLELLSRRAATTERLDLLGSAWKRRALAADTPAARLAALEASAEAYRSAYEQGGRRESYPFTNWVSAMLLAQRLDDDRPTLPWAELEGDIARLNEALRKRYAEEPDFWDGAALADLELVRLLARCVADAPAAGRRSRRSTLPRDCADIATAVRDAYRRVITRGASPRERASVIENLDCLIGLLDTDLPALRKALMEIRDAL</sequence>
<dbReference type="InterPro" id="IPR003386">
    <property type="entry name" value="LACT/PDAT_acylTrfase"/>
</dbReference>
<feature type="domain" description="DUF7379" evidence="3">
    <location>
        <begin position="178"/>
        <end position="263"/>
    </location>
</feature>
<dbReference type="Pfam" id="PF24096">
    <property type="entry name" value="DUF7379"/>
    <property type="match status" value="1"/>
</dbReference>
<comment type="caution">
    <text evidence="4">The sequence shown here is derived from an EMBL/GenBank/DDBJ whole genome shotgun (WGS) entry which is preliminary data.</text>
</comment>
<dbReference type="Pfam" id="PF20308">
    <property type="entry name" value="TPR-S"/>
    <property type="match status" value="1"/>
</dbReference>
<evidence type="ECO:0000313" key="5">
    <source>
        <dbReference type="Proteomes" id="UP000536534"/>
    </source>
</evidence>
<dbReference type="EMBL" id="JAAYYV010000099">
    <property type="protein sequence ID" value="NLF53505.1"/>
    <property type="molecule type" value="Genomic_DNA"/>
</dbReference>
<proteinExistence type="predicted"/>
<evidence type="ECO:0000259" key="2">
    <source>
        <dbReference type="Pfam" id="PF12770"/>
    </source>
</evidence>
<gene>
    <name evidence="4" type="ORF">GX576_03730</name>
</gene>
<reference evidence="4 5" key="1">
    <citation type="journal article" date="2020" name="Biotechnol. Biofuels">
        <title>New insights from the biogas microbiome by comprehensive genome-resolved metagenomics of nearly 1600 species originating from multiple anaerobic digesters.</title>
        <authorList>
            <person name="Campanaro S."/>
            <person name="Treu L."/>
            <person name="Rodriguez-R L.M."/>
            <person name="Kovalovszki A."/>
            <person name="Ziels R.M."/>
            <person name="Maus I."/>
            <person name="Zhu X."/>
            <person name="Kougias P.G."/>
            <person name="Basile A."/>
            <person name="Luo G."/>
            <person name="Schluter A."/>
            <person name="Konstantinidis K.T."/>
            <person name="Angelidaki I."/>
        </authorList>
    </citation>
    <scope>NUCLEOTIDE SEQUENCE [LARGE SCALE GENOMIC DNA]</scope>
    <source>
        <strain evidence="4">AS06rmzACSIP_256</strain>
    </source>
</reference>
<dbReference type="InterPro" id="IPR029058">
    <property type="entry name" value="AB_hydrolase_fold"/>
</dbReference>
<dbReference type="Pfam" id="PF12770">
    <property type="entry name" value="CHAT"/>
    <property type="match status" value="1"/>
</dbReference>
<protein>
    <submittedName>
        <fullName evidence="4">CHAT domain-containing protein</fullName>
    </submittedName>
</protein>